<dbReference type="PANTHER" id="PTHR42709">
    <property type="entry name" value="ALKALINE PHOSPHATASE LIKE PROTEIN"/>
    <property type="match status" value="1"/>
</dbReference>
<dbReference type="Pfam" id="PF09335">
    <property type="entry name" value="VTT_dom"/>
    <property type="match status" value="1"/>
</dbReference>
<accession>A0ABW3D8J6</accession>
<dbReference type="InterPro" id="IPR032816">
    <property type="entry name" value="VTT_dom"/>
</dbReference>
<dbReference type="Proteomes" id="UP001597120">
    <property type="component" value="Unassembled WGS sequence"/>
</dbReference>
<gene>
    <name evidence="4" type="ORF">ACFQ03_09090</name>
</gene>
<feature type="transmembrane region" description="Helical" evidence="2">
    <location>
        <begin position="133"/>
        <end position="156"/>
    </location>
</feature>
<keyword evidence="2" id="KW-0812">Transmembrane</keyword>
<evidence type="ECO:0000256" key="2">
    <source>
        <dbReference type="SAM" id="Phobius"/>
    </source>
</evidence>
<name>A0ABW3D8J6_9BACL</name>
<feature type="transmembrane region" description="Helical" evidence="2">
    <location>
        <begin position="47"/>
        <end position="69"/>
    </location>
</feature>
<dbReference type="InterPro" id="IPR051311">
    <property type="entry name" value="DedA_domain"/>
</dbReference>
<organism evidence="4 5">
    <name type="scientific">Paenibacillus residui</name>
    <dbReference type="NCBI Taxonomy" id="629724"/>
    <lineage>
        <taxon>Bacteria</taxon>
        <taxon>Bacillati</taxon>
        <taxon>Bacillota</taxon>
        <taxon>Bacilli</taxon>
        <taxon>Bacillales</taxon>
        <taxon>Paenibacillaceae</taxon>
        <taxon>Paenibacillus</taxon>
    </lineage>
</organism>
<evidence type="ECO:0000259" key="3">
    <source>
        <dbReference type="Pfam" id="PF09335"/>
    </source>
</evidence>
<evidence type="ECO:0000313" key="4">
    <source>
        <dbReference type="EMBL" id="MFD0869306.1"/>
    </source>
</evidence>
<feature type="transmembrane region" description="Helical" evidence="2">
    <location>
        <begin position="171"/>
        <end position="189"/>
    </location>
</feature>
<evidence type="ECO:0000256" key="1">
    <source>
        <dbReference type="ARBA" id="ARBA00010792"/>
    </source>
</evidence>
<sequence length="210" mass="24144">MIAQWFEQYGYWVLFIGLLLEYIALPFPGETTMTYAGFLSYSGYLSWPITVLVSAAGTTIGISITYWIGRRFGTAFFDRFGKYLLLPPAKLQKAGGWFNKHGNKIIFIAYFIPGLRHFTGYFSGIVRLPFRTFALYAYSGACFWVLTFPTLGYWLGPNWELLHKLASHPKIRIFLILAAVVVVSVWLGIKFRKQLAELLSQTVRWLNRKL</sequence>
<comment type="similarity">
    <text evidence="1">Belongs to the DedA family.</text>
</comment>
<keyword evidence="2" id="KW-1133">Transmembrane helix</keyword>
<reference evidence="5" key="1">
    <citation type="journal article" date="2019" name="Int. J. Syst. Evol. Microbiol.">
        <title>The Global Catalogue of Microorganisms (GCM) 10K type strain sequencing project: providing services to taxonomists for standard genome sequencing and annotation.</title>
        <authorList>
            <consortium name="The Broad Institute Genomics Platform"/>
            <consortium name="The Broad Institute Genome Sequencing Center for Infectious Disease"/>
            <person name="Wu L."/>
            <person name="Ma J."/>
        </authorList>
    </citation>
    <scope>NUCLEOTIDE SEQUENCE [LARGE SCALE GENOMIC DNA]</scope>
    <source>
        <strain evidence="5">CCUG 57263</strain>
    </source>
</reference>
<protein>
    <submittedName>
        <fullName evidence="4">DedA family protein</fullName>
    </submittedName>
</protein>
<keyword evidence="5" id="KW-1185">Reference proteome</keyword>
<dbReference type="EMBL" id="JBHTIU010000028">
    <property type="protein sequence ID" value="MFD0869306.1"/>
    <property type="molecule type" value="Genomic_DNA"/>
</dbReference>
<dbReference type="RefSeq" id="WP_144940788.1">
    <property type="nucleotide sequence ID" value="NZ_JBHTIU010000028.1"/>
</dbReference>
<proteinExistence type="inferred from homology"/>
<dbReference type="PANTHER" id="PTHR42709:SF9">
    <property type="entry name" value="ALKALINE PHOSPHATASE LIKE PROTEIN"/>
    <property type="match status" value="1"/>
</dbReference>
<feature type="transmembrane region" description="Helical" evidence="2">
    <location>
        <begin position="9"/>
        <end position="27"/>
    </location>
</feature>
<feature type="domain" description="VTT" evidence="3">
    <location>
        <begin position="27"/>
        <end position="153"/>
    </location>
</feature>
<evidence type="ECO:0000313" key="5">
    <source>
        <dbReference type="Proteomes" id="UP001597120"/>
    </source>
</evidence>
<comment type="caution">
    <text evidence="4">The sequence shown here is derived from an EMBL/GenBank/DDBJ whole genome shotgun (WGS) entry which is preliminary data.</text>
</comment>
<keyword evidence="2" id="KW-0472">Membrane</keyword>